<evidence type="ECO:0000313" key="2">
    <source>
        <dbReference type="Proteomes" id="UP000290900"/>
    </source>
</evidence>
<dbReference type="OrthoDB" id="203724at2759"/>
<gene>
    <name evidence="1" type="ORF">BRENAR_LOCUS1908</name>
</gene>
<accession>A0A448YJZ2</accession>
<dbReference type="AlphaFoldDB" id="A0A448YJZ2"/>
<dbReference type="InterPro" id="IPR024420">
    <property type="entry name" value="TRAPP_III_complex_Trs85"/>
</dbReference>
<proteinExistence type="predicted"/>
<dbReference type="PANTHER" id="PTHR12975">
    <property type="entry name" value="TRANSPORT PROTEIN TRAPP"/>
    <property type="match status" value="1"/>
</dbReference>
<reference evidence="1 2" key="1">
    <citation type="submission" date="2018-12" db="EMBL/GenBank/DDBJ databases">
        <authorList>
            <person name="Tiukova I."/>
            <person name="Dainat J."/>
        </authorList>
    </citation>
    <scope>NUCLEOTIDE SEQUENCE [LARGE SCALE GENOMIC DNA]</scope>
</reference>
<dbReference type="FunCoup" id="A0A448YJZ2">
    <property type="interactions" value="36"/>
</dbReference>
<sequence length="710" mass="80203">MSEPPLPPLPHPVNLPRLLTSRYSNRVLQMIPPDITGPPSLLAKQTIIHAFSPRIAVLESSNVTDFAKAYGFDSFLSFLTYFEQALADQDFGSPAIHGSPSRILVHFVPQIDVQIASQKMDPSKTAVDLALSSTSSLTSSLHSSAYGFPELYDQSTYNLTLENHIKDVDSALEKTQFFIDAAKDGYKPSQTTQGKSDAEKLQSSIYLAMLTKALSSNTVVPFESFNHPIINLLAVTSDEDIRHVQETYFNWKKQTEALPTWVDPQSALTVFLILVNSDKPEELQKGLQMQEHLRVNLGEKGIVFPVSFKRDDEQPAVTLYSSESAFSPKTVKIPKKVFESFNIQLQDLLYKFLIPFMQRKIRVWNEQVIAPRKSITGRLLNAGKLWSGSSSRRSFFSFGGSSGNTTTNEPDELPDTAYNPSKGYYNSTAPNVIIRRLADWYFMLRDYKNAYSTYDMLKKDFMNDRAYSYLSSVQEFMIVSLLMGASGKINPLENLAVPRTNGITRKIITDVITPLLDSSFYSYLSRCNLKTYTIRLTLLVAELFFILGQSAAYCDRSDVSTYFLNPEAYFIESQKLFKKLIDSNLVDDTSCAILMERLSYIYRCYGKPAGDLSISQPRQPSYYEEDNADKLKMPPITTFGLFRSRKSILWMLMASKRLDPLVNSTQVALLVWCIDEQLHGQSEINDDSSLVWPYRDESVLHELKVALGNA</sequence>
<dbReference type="Pfam" id="PF12739">
    <property type="entry name" value="TRAPPC-Trs85"/>
    <property type="match status" value="1"/>
</dbReference>
<protein>
    <submittedName>
        <fullName evidence="1">DEKNAAC102046</fullName>
    </submittedName>
</protein>
<dbReference type="GO" id="GO:1990072">
    <property type="term" value="C:TRAPPIII protein complex"/>
    <property type="evidence" value="ECO:0007669"/>
    <property type="project" value="TreeGrafter"/>
</dbReference>
<organism evidence="1 2">
    <name type="scientific">Brettanomyces naardenensis</name>
    <name type="common">Yeast</name>
    <dbReference type="NCBI Taxonomy" id="13370"/>
    <lineage>
        <taxon>Eukaryota</taxon>
        <taxon>Fungi</taxon>
        <taxon>Dikarya</taxon>
        <taxon>Ascomycota</taxon>
        <taxon>Saccharomycotina</taxon>
        <taxon>Pichiomycetes</taxon>
        <taxon>Pichiales</taxon>
        <taxon>Pichiaceae</taxon>
        <taxon>Brettanomyces</taxon>
    </lineage>
</organism>
<keyword evidence="2" id="KW-1185">Reference proteome</keyword>
<dbReference type="InParanoid" id="A0A448YJZ2"/>
<dbReference type="EMBL" id="CAACVR010000010">
    <property type="protein sequence ID" value="VEU21173.1"/>
    <property type="molecule type" value="Genomic_DNA"/>
</dbReference>
<name>A0A448YJZ2_BRENA</name>
<dbReference type="Proteomes" id="UP000290900">
    <property type="component" value="Unassembled WGS sequence"/>
</dbReference>
<evidence type="ECO:0000313" key="1">
    <source>
        <dbReference type="EMBL" id="VEU21173.1"/>
    </source>
</evidence>
<dbReference type="STRING" id="13370.A0A448YJZ2"/>
<dbReference type="PANTHER" id="PTHR12975:SF6">
    <property type="entry name" value="TRAFFICKING PROTEIN PARTICLE COMPLEX SUBUNIT 8"/>
    <property type="match status" value="1"/>
</dbReference>